<keyword evidence="2" id="KW-1185">Reference proteome</keyword>
<sequence length="65" mass="7603">MPRKDTGFTLAELNERYKDKPTSKAVYEVDGQRYAVTSHFVGEKDLDKVLYELAFKRAFQKTEKN</sequence>
<accession>A0AAE3IK88</accession>
<dbReference type="EMBL" id="JAOQJZ010000008">
    <property type="protein sequence ID" value="MCU6705977.1"/>
    <property type="molecule type" value="Genomic_DNA"/>
</dbReference>
<evidence type="ECO:0000313" key="2">
    <source>
        <dbReference type="Proteomes" id="UP001208131"/>
    </source>
</evidence>
<dbReference type="GeneID" id="83156687"/>
<dbReference type="Proteomes" id="UP001208131">
    <property type="component" value="Unassembled WGS sequence"/>
</dbReference>
<dbReference type="RefSeq" id="WP_038670326.1">
    <property type="nucleotide sequence ID" value="NZ_JAOQJZ010000008.1"/>
</dbReference>
<proteinExistence type="predicted"/>
<organism evidence="1 2">
    <name type="scientific">Hominimerdicola aceti</name>
    <dbReference type="NCBI Taxonomy" id="2981726"/>
    <lineage>
        <taxon>Bacteria</taxon>
        <taxon>Bacillati</taxon>
        <taxon>Bacillota</taxon>
        <taxon>Clostridia</taxon>
        <taxon>Eubacteriales</taxon>
        <taxon>Oscillospiraceae</taxon>
        <taxon>Hominimerdicola</taxon>
    </lineage>
</organism>
<comment type="caution">
    <text evidence="1">The sequence shown here is derived from an EMBL/GenBank/DDBJ whole genome shotgun (WGS) entry which is preliminary data.</text>
</comment>
<gene>
    <name evidence="1" type="ORF">OCV57_08560</name>
</gene>
<reference evidence="1 2" key="1">
    <citation type="journal article" date="2021" name="ISME Commun">
        <title>Automated analysis of genomic sequences facilitates high-throughput and comprehensive description of bacteria.</title>
        <authorList>
            <person name="Hitch T.C.A."/>
        </authorList>
    </citation>
    <scope>NUCLEOTIDE SEQUENCE [LARGE SCALE GENOMIC DNA]</scope>
    <source>
        <strain evidence="1 2">Sanger_31</strain>
    </source>
</reference>
<protein>
    <submittedName>
        <fullName evidence="1">Uncharacterized protein</fullName>
    </submittedName>
</protein>
<dbReference type="AlphaFoldDB" id="A0AAE3IK88"/>
<name>A0AAE3IK88_9FIRM</name>
<evidence type="ECO:0000313" key="1">
    <source>
        <dbReference type="EMBL" id="MCU6705977.1"/>
    </source>
</evidence>